<dbReference type="STRING" id="372326.A0A1V4KF70"/>
<dbReference type="EMBL" id="LSYS01003385">
    <property type="protein sequence ID" value="OPJ83082.1"/>
    <property type="molecule type" value="Genomic_DNA"/>
</dbReference>
<dbReference type="Proteomes" id="UP000190648">
    <property type="component" value="Unassembled WGS sequence"/>
</dbReference>
<proteinExistence type="predicted"/>
<evidence type="ECO:0000256" key="1">
    <source>
        <dbReference type="SAM" id="MobiDB-lite"/>
    </source>
</evidence>
<evidence type="ECO:0000313" key="3">
    <source>
        <dbReference type="Proteomes" id="UP000190648"/>
    </source>
</evidence>
<dbReference type="OrthoDB" id="9934797at2759"/>
<dbReference type="PANTHER" id="PTHR32014">
    <property type="entry name" value="BCL-2-MODIFYING FACTOR"/>
    <property type="match status" value="1"/>
</dbReference>
<dbReference type="InterPro" id="IPR028192">
    <property type="entry name" value="BMF"/>
</dbReference>
<sequence>MTSALEQQDIPKSGTPWRKTLDCERKLRKEDRGGLQQLLLNSFQFSSWKHQLLKRGELKRNQTEGPFPEKAFLRSGYQDSSIWLHREQLFAVRPAAAAAVWWWGGAAAAPGTRWPRGTPVPLLGAMDRPSYLEEDYSSLDGLDDDVFHSDDFGLAGQPGEMTATGIFTQNQSYSCLLGRFQLFPLTHCCGPGIRHPEQQDKATQTLSPSSSSQDVMLPCGVTEEPRRLFYGNAGYRLHVPPVGFALDPHLQEEPQEGQREARAEVQIARKLQCIADQFHRLHIQRHQQNRNQVWWQLFLFLHNLALNAEANRNRTGQR</sequence>
<feature type="region of interest" description="Disordered" evidence="1">
    <location>
        <begin position="196"/>
        <end position="215"/>
    </location>
</feature>
<feature type="compositionally biased region" description="Polar residues" evidence="1">
    <location>
        <begin position="201"/>
        <end position="214"/>
    </location>
</feature>
<dbReference type="GO" id="GO:0016459">
    <property type="term" value="C:myosin complex"/>
    <property type="evidence" value="ECO:0007669"/>
    <property type="project" value="TreeGrafter"/>
</dbReference>
<evidence type="ECO:0000313" key="2">
    <source>
        <dbReference type="EMBL" id="OPJ83082.1"/>
    </source>
</evidence>
<organism evidence="2 3">
    <name type="scientific">Patagioenas fasciata monilis</name>
    <dbReference type="NCBI Taxonomy" id="372326"/>
    <lineage>
        <taxon>Eukaryota</taxon>
        <taxon>Metazoa</taxon>
        <taxon>Chordata</taxon>
        <taxon>Craniata</taxon>
        <taxon>Vertebrata</taxon>
        <taxon>Euteleostomi</taxon>
        <taxon>Archelosauria</taxon>
        <taxon>Archosauria</taxon>
        <taxon>Dinosauria</taxon>
        <taxon>Saurischia</taxon>
        <taxon>Theropoda</taxon>
        <taxon>Coelurosauria</taxon>
        <taxon>Aves</taxon>
        <taxon>Neognathae</taxon>
        <taxon>Neoaves</taxon>
        <taxon>Columbimorphae</taxon>
        <taxon>Columbiformes</taxon>
        <taxon>Columbidae</taxon>
        <taxon>Patagioenas</taxon>
    </lineage>
</organism>
<dbReference type="GO" id="GO:0010507">
    <property type="term" value="P:negative regulation of autophagy"/>
    <property type="evidence" value="ECO:0007669"/>
    <property type="project" value="TreeGrafter"/>
</dbReference>
<dbReference type="GO" id="GO:0006915">
    <property type="term" value="P:apoptotic process"/>
    <property type="evidence" value="ECO:0007669"/>
    <property type="project" value="InterPro"/>
</dbReference>
<dbReference type="PANTHER" id="PTHR32014:SF2">
    <property type="entry name" value="BCL-2-MODIFYING FACTOR"/>
    <property type="match status" value="1"/>
</dbReference>
<dbReference type="Pfam" id="PF15185">
    <property type="entry name" value="BMF"/>
    <property type="match status" value="1"/>
</dbReference>
<gene>
    <name evidence="2" type="primary">BMF</name>
    <name evidence="2" type="ORF">AV530_010505</name>
</gene>
<dbReference type="AlphaFoldDB" id="A0A1V4KF70"/>
<comment type="caution">
    <text evidence="2">The sequence shown here is derived from an EMBL/GenBank/DDBJ whole genome shotgun (WGS) entry which is preliminary data.</text>
</comment>
<accession>A0A1V4KF70</accession>
<protein>
    <submittedName>
        <fullName evidence="2">Bcl-2-modifying factor isoform A</fullName>
    </submittedName>
</protein>
<reference evidence="2 3" key="1">
    <citation type="submission" date="2016-02" db="EMBL/GenBank/DDBJ databases">
        <title>Band-tailed pigeon sequencing and assembly.</title>
        <authorList>
            <person name="Soares A.E."/>
            <person name="Novak B.J."/>
            <person name="Rice E.S."/>
            <person name="O'Connell B."/>
            <person name="Chang D."/>
            <person name="Weber S."/>
            <person name="Shapiro B."/>
        </authorList>
    </citation>
    <scope>NUCLEOTIDE SEQUENCE [LARGE SCALE GENOMIC DNA]</scope>
    <source>
        <strain evidence="2">BTP2013</strain>
        <tissue evidence="2">Blood</tissue>
    </source>
</reference>
<name>A0A1V4KF70_PATFA</name>
<dbReference type="GO" id="GO:0043065">
    <property type="term" value="P:positive regulation of apoptotic process"/>
    <property type="evidence" value="ECO:0007669"/>
    <property type="project" value="TreeGrafter"/>
</dbReference>
<keyword evidence="3" id="KW-1185">Reference proteome</keyword>